<organism evidence="1 3">
    <name type="scientific">Micromonospora noduli</name>
    <dbReference type="NCBI Taxonomy" id="709876"/>
    <lineage>
        <taxon>Bacteria</taxon>
        <taxon>Bacillati</taxon>
        <taxon>Actinomycetota</taxon>
        <taxon>Actinomycetes</taxon>
        <taxon>Micromonosporales</taxon>
        <taxon>Micromonosporaceae</taxon>
        <taxon>Micromonospora</taxon>
    </lineage>
</organism>
<evidence type="ECO:0008006" key="5">
    <source>
        <dbReference type="Google" id="ProtNLM"/>
    </source>
</evidence>
<accession>A0A328N4L7</accession>
<name>A0A328N4L7_9ACTN</name>
<evidence type="ECO:0000313" key="4">
    <source>
        <dbReference type="Proteomes" id="UP000249045"/>
    </source>
</evidence>
<gene>
    <name evidence="1" type="ORF">LAH08_02621</name>
    <name evidence="2" type="ORF">MED15_04202</name>
</gene>
<keyword evidence="4" id="KW-1185">Reference proteome</keyword>
<dbReference type="EMBL" id="PYAA01000013">
    <property type="protein sequence ID" value="RAO02390.1"/>
    <property type="molecule type" value="Genomic_DNA"/>
</dbReference>
<dbReference type="EMBL" id="PYAC01000021">
    <property type="protein sequence ID" value="RAO15167.1"/>
    <property type="molecule type" value="Genomic_DNA"/>
</dbReference>
<dbReference type="AlphaFoldDB" id="A0A328N4L7"/>
<dbReference type="Proteomes" id="UP000249045">
    <property type="component" value="Unassembled WGS sequence"/>
</dbReference>
<protein>
    <recommendedName>
        <fullName evidence="5">Peptidase inhibitor family I36</fullName>
    </recommendedName>
</protein>
<evidence type="ECO:0000313" key="3">
    <source>
        <dbReference type="Proteomes" id="UP000248966"/>
    </source>
</evidence>
<reference evidence="3 4" key="1">
    <citation type="submission" date="2018-03" db="EMBL/GenBank/DDBJ databases">
        <title>Defining the species Micromonospora saelicesensis and Micromonospora noduli under the framework of genomics.</title>
        <authorList>
            <person name="Riesco R."/>
            <person name="Trujillo M.E."/>
        </authorList>
    </citation>
    <scope>NUCLEOTIDE SEQUENCE [LARGE SCALE GENOMIC DNA]</scope>
    <source>
        <strain evidence="1 3">LAH08</strain>
        <strain evidence="2 4">MED15</strain>
    </source>
</reference>
<comment type="caution">
    <text evidence="1">The sequence shown here is derived from an EMBL/GenBank/DDBJ whole genome shotgun (WGS) entry which is preliminary data.</text>
</comment>
<evidence type="ECO:0000313" key="1">
    <source>
        <dbReference type="EMBL" id="RAO02390.1"/>
    </source>
</evidence>
<dbReference type="Proteomes" id="UP000248966">
    <property type="component" value="Unassembled WGS sequence"/>
</dbReference>
<proteinExistence type="predicted"/>
<evidence type="ECO:0000313" key="2">
    <source>
        <dbReference type="EMBL" id="RAO15167.1"/>
    </source>
</evidence>
<sequence>MFMVTPAQATTAYGCAYPGICYYQYHESWVGHDPDARYVDTYYQRLSSSAYDPNYVYNSRNDDGVLLYAAIDGGGSRTFCLFPNQYYRVTGETVYAMDIKDAPNCAY</sequence>